<feature type="compositionally biased region" description="Polar residues" evidence="1">
    <location>
        <begin position="156"/>
        <end position="174"/>
    </location>
</feature>
<reference evidence="2 3" key="1">
    <citation type="submission" date="2021-07" db="EMBL/GenBank/DDBJ databases">
        <authorList>
            <person name="Imarazene B."/>
            <person name="Zahm M."/>
            <person name="Klopp C."/>
            <person name="Cabau C."/>
            <person name="Beille S."/>
            <person name="Jouanno E."/>
            <person name="Castinel A."/>
            <person name="Lluch J."/>
            <person name="Gil L."/>
            <person name="Kuchtly C."/>
            <person name="Lopez Roques C."/>
            <person name="Donnadieu C."/>
            <person name="Parrinello H."/>
            <person name="Journot L."/>
            <person name="Du K."/>
            <person name="Schartl M."/>
            <person name="Retaux S."/>
            <person name="Guiguen Y."/>
        </authorList>
    </citation>
    <scope>NUCLEOTIDE SEQUENCE [LARGE SCALE GENOMIC DNA]</scope>
    <source>
        <strain evidence="2">Pach_M1</strain>
        <tissue evidence="2">Testis</tissue>
    </source>
</reference>
<evidence type="ECO:0000313" key="2">
    <source>
        <dbReference type="EMBL" id="KAG9260799.1"/>
    </source>
</evidence>
<dbReference type="Gene3D" id="3.40.50.1110">
    <property type="entry name" value="SGNH hydrolase"/>
    <property type="match status" value="1"/>
</dbReference>
<sequence>MATEEEFKRLIRIMHQYIKAHHHLLNVQISTGNTEEPPSMVRTMRWLETVIKPATPTDRTETLLYGNARNWLHTTLHILEEHYLQKIGELASDIKSYNCSRWREAWQVAIRWARRNLKKIQTSTIQWATAEITQLLEPSASPENNAELRSVPDPAPNQSTKYQLTTPDPRPSNTEQEHAGHSNREEQRLHSPILGPTGTIQKSEDLENRESQTFTNQVPGARSTPRESTGPNAITEKEQTRMKQRNTENPETLEAPAAIPGHSQHQPRTWAQVVRNTKLTPKLTHSTSTSPIPSNTQEAQMPQDRPNTQETEPSPISANKETSRFTCHPHYGDKYGNWHLEPTRPFLILGDSNLSRLPRIQDNRVQVDSYPGAMLAHANHIIKHKTQTSPDTQKVILSFGINNRSQSNPTLLKKQLSRLLGTAESTFPNAVIYIPLINYDNQLPSTTKDNLLLLNKLIKITGRSIPAIPRKDFATTQDGIHWTPETAEIFCNHWLLHLN</sequence>
<comment type="caution">
    <text evidence="2">The sequence shown here is derived from an EMBL/GenBank/DDBJ whole genome shotgun (WGS) entry which is preliminary data.</text>
</comment>
<name>A0A8T2KQD5_ASTMX</name>
<protein>
    <submittedName>
        <fullName evidence="2">Uncharacterized protein</fullName>
    </submittedName>
</protein>
<feature type="compositionally biased region" description="Polar residues" evidence="1">
    <location>
        <begin position="281"/>
        <end position="320"/>
    </location>
</feature>
<feature type="region of interest" description="Disordered" evidence="1">
    <location>
        <begin position="138"/>
        <end position="249"/>
    </location>
</feature>
<dbReference type="AlphaFoldDB" id="A0A8T2KQD5"/>
<feature type="region of interest" description="Disordered" evidence="1">
    <location>
        <begin position="281"/>
        <end position="322"/>
    </location>
</feature>
<evidence type="ECO:0000256" key="1">
    <source>
        <dbReference type="SAM" id="MobiDB-lite"/>
    </source>
</evidence>
<accession>A0A8T2KQD5</accession>
<gene>
    <name evidence="2" type="ORF">AMEX_G25721</name>
</gene>
<proteinExistence type="predicted"/>
<dbReference type="InterPro" id="IPR036514">
    <property type="entry name" value="SGNH_hydro_sf"/>
</dbReference>
<dbReference type="Proteomes" id="UP000752171">
    <property type="component" value="Unassembled WGS sequence"/>
</dbReference>
<evidence type="ECO:0000313" key="3">
    <source>
        <dbReference type="Proteomes" id="UP000752171"/>
    </source>
</evidence>
<feature type="compositionally biased region" description="Basic and acidic residues" evidence="1">
    <location>
        <begin position="235"/>
        <end position="248"/>
    </location>
</feature>
<feature type="compositionally biased region" description="Basic and acidic residues" evidence="1">
    <location>
        <begin position="175"/>
        <end position="189"/>
    </location>
</feature>
<organism evidence="2 3">
    <name type="scientific">Astyanax mexicanus</name>
    <name type="common">Blind cave fish</name>
    <name type="synonym">Astyanax fasciatus mexicanus</name>
    <dbReference type="NCBI Taxonomy" id="7994"/>
    <lineage>
        <taxon>Eukaryota</taxon>
        <taxon>Metazoa</taxon>
        <taxon>Chordata</taxon>
        <taxon>Craniata</taxon>
        <taxon>Vertebrata</taxon>
        <taxon>Euteleostomi</taxon>
        <taxon>Actinopterygii</taxon>
        <taxon>Neopterygii</taxon>
        <taxon>Teleostei</taxon>
        <taxon>Ostariophysi</taxon>
        <taxon>Characiformes</taxon>
        <taxon>Characoidei</taxon>
        <taxon>Acestrorhamphidae</taxon>
        <taxon>Acestrorhamphinae</taxon>
        <taxon>Astyanax</taxon>
    </lineage>
</organism>
<dbReference type="SUPFAM" id="SSF52266">
    <property type="entry name" value="SGNH hydrolase"/>
    <property type="match status" value="1"/>
</dbReference>
<dbReference type="EMBL" id="JAICCE010000023">
    <property type="protein sequence ID" value="KAG9260799.1"/>
    <property type="molecule type" value="Genomic_DNA"/>
</dbReference>